<sequence>MTTQPVVTLEDFVEPAASSADSALNVFIRRLKALYPLQAHELAAFVALVHDISHVPSHSEILKDGVPSREAVVLLEGLACHYRVLDNARRQMTGFVVPGDFCDFGFLSSSPVRQCVMSLGPAVIGKINLEQFSALGDKLPNIVVATMRAASIEQACGRELVISLGARDALQRLAHCLCEMYSRLRIVGLVSQNDARFQLALTQAELGEALGLSTVHVNRTIQQLRKKNLITMAQGEVRILNFPGLAAIAAFDGSYLAPG</sequence>
<reference evidence="5 6" key="1">
    <citation type="submission" date="2022-09" db="EMBL/GenBank/DDBJ databases">
        <title>Interaction between co-microsymbionts with complementary sets of symbiotic genes in legume-rhizobium systems.</title>
        <authorList>
            <person name="Safronova V."/>
            <person name="Sazanova A."/>
            <person name="Afonin A."/>
            <person name="Chirak E."/>
        </authorList>
    </citation>
    <scope>NUCLEOTIDE SEQUENCE [LARGE SCALE GENOMIC DNA]</scope>
    <source>
        <strain evidence="5 6">A18/4-1</strain>
    </source>
</reference>
<dbReference type="Gene3D" id="2.60.120.10">
    <property type="entry name" value="Jelly Rolls"/>
    <property type="match status" value="1"/>
</dbReference>
<dbReference type="InterPro" id="IPR000595">
    <property type="entry name" value="cNMP-bd_dom"/>
</dbReference>
<evidence type="ECO:0000256" key="1">
    <source>
        <dbReference type="ARBA" id="ARBA00023015"/>
    </source>
</evidence>
<dbReference type="RefSeq" id="WP_262170552.1">
    <property type="nucleotide sequence ID" value="NZ_CP104965.1"/>
</dbReference>
<evidence type="ECO:0000259" key="4">
    <source>
        <dbReference type="PROSITE" id="PS51063"/>
    </source>
</evidence>
<evidence type="ECO:0000256" key="3">
    <source>
        <dbReference type="ARBA" id="ARBA00023163"/>
    </source>
</evidence>
<evidence type="ECO:0000313" key="5">
    <source>
        <dbReference type="EMBL" id="UXN71141.1"/>
    </source>
</evidence>
<evidence type="ECO:0000256" key="2">
    <source>
        <dbReference type="ARBA" id="ARBA00023125"/>
    </source>
</evidence>
<dbReference type="InterPro" id="IPR012318">
    <property type="entry name" value="HTH_CRP"/>
</dbReference>
<dbReference type="SUPFAM" id="SSF51206">
    <property type="entry name" value="cAMP-binding domain-like"/>
    <property type="match status" value="1"/>
</dbReference>
<proteinExistence type="predicted"/>
<dbReference type="EMBL" id="CP104965">
    <property type="protein sequence ID" value="UXN71141.1"/>
    <property type="molecule type" value="Genomic_DNA"/>
</dbReference>
<keyword evidence="3" id="KW-0804">Transcription</keyword>
<keyword evidence="2" id="KW-0238">DNA-binding</keyword>
<dbReference type="InterPro" id="IPR014710">
    <property type="entry name" value="RmlC-like_jellyroll"/>
</dbReference>
<dbReference type="InterPro" id="IPR036388">
    <property type="entry name" value="WH-like_DNA-bd_sf"/>
</dbReference>
<gene>
    <name evidence="5" type="ORF">N8A98_08135</name>
</gene>
<dbReference type="Pfam" id="PF13545">
    <property type="entry name" value="HTH_Crp_2"/>
    <property type="match status" value="1"/>
</dbReference>
<dbReference type="SUPFAM" id="SSF46785">
    <property type="entry name" value="Winged helix' DNA-binding domain"/>
    <property type="match status" value="1"/>
</dbReference>
<organism evidence="5 6">
    <name type="scientific">Devosia neptuniae</name>
    <dbReference type="NCBI Taxonomy" id="191302"/>
    <lineage>
        <taxon>Bacteria</taxon>
        <taxon>Pseudomonadati</taxon>
        <taxon>Pseudomonadota</taxon>
        <taxon>Alphaproteobacteria</taxon>
        <taxon>Hyphomicrobiales</taxon>
        <taxon>Devosiaceae</taxon>
        <taxon>Devosia</taxon>
    </lineage>
</organism>
<name>A0ABY6CJE6_9HYPH</name>
<dbReference type="SMART" id="SM00419">
    <property type="entry name" value="HTH_CRP"/>
    <property type="match status" value="1"/>
</dbReference>
<dbReference type="InterPro" id="IPR036390">
    <property type="entry name" value="WH_DNA-bd_sf"/>
</dbReference>
<feature type="domain" description="HTH crp-type" evidence="4">
    <location>
        <begin position="167"/>
        <end position="243"/>
    </location>
</feature>
<evidence type="ECO:0000313" key="6">
    <source>
        <dbReference type="Proteomes" id="UP001061862"/>
    </source>
</evidence>
<dbReference type="PROSITE" id="PS51063">
    <property type="entry name" value="HTH_CRP_2"/>
    <property type="match status" value="1"/>
</dbReference>
<accession>A0ABY6CJE6</accession>
<protein>
    <submittedName>
        <fullName evidence="5">Crp/Fnr family transcriptional regulator</fullName>
    </submittedName>
</protein>
<keyword evidence="1" id="KW-0805">Transcription regulation</keyword>
<dbReference type="Pfam" id="PF00027">
    <property type="entry name" value="cNMP_binding"/>
    <property type="match status" value="1"/>
</dbReference>
<keyword evidence="6" id="KW-1185">Reference proteome</keyword>
<dbReference type="Proteomes" id="UP001061862">
    <property type="component" value="Chromosome"/>
</dbReference>
<dbReference type="InterPro" id="IPR018490">
    <property type="entry name" value="cNMP-bd_dom_sf"/>
</dbReference>
<dbReference type="Gene3D" id="1.10.10.10">
    <property type="entry name" value="Winged helix-like DNA-binding domain superfamily/Winged helix DNA-binding domain"/>
    <property type="match status" value="1"/>
</dbReference>